<evidence type="ECO:0000256" key="4">
    <source>
        <dbReference type="ARBA" id="ARBA00023125"/>
    </source>
</evidence>
<dbReference type="PROSITE" id="PS50949">
    <property type="entry name" value="HTH_GNTR"/>
    <property type="match status" value="1"/>
</dbReference>
<dbReference type="GO" id="GO:0030170">
    <property type="term" value="F:pyridoxal phosphate binding"/>
    <property type="evidence" value="ECO:0007669"/>
    <property type="project" value="InterPro"/>
</dbReference>
<keyword evidence="8" id="KW-1185">Reference proteome</keyword>
<dbReference type="InterPro" id="IPR036388">
    <property type="entry name" value="WH-like_DNA-bd_sf"/>
</dbReference>
<evidence type="ECO:0000259" key="6">
    <source>
        <dbReference type="PROSITE" id="PS50949"/>
    </source>
</evidence>
<reference evidence="7 8" key="1">
    <citation type="submission" date="2016-07" db="EMBL/GenBank/DDBJ databases">
        <title>Draft Genome Sequence of Methylobrevis pamukkalensis PK2.</title>
        <authorList>
            <person name="Vasilenko O.V."/>
            <person name="Doronina N.V."/>
            <person name="Shmareva M.N."/>
            <person name="Tarlachkov S.V."/>
            <person name="Mustakhimov I."/>
            <person name="Trotsenko Y.A."/>
        </authorList>
    </citation>
    <scope>NUCLEOTIDE SEQUENCE [LARGE SCALE GENOMIC DNA]</scope>
    <source>
        <strain evidence="7 8">PK2</strain>
    </source>
</reference>
<feature type="domain" description="HTH gntR-type" evidence="6">
    <location>
        <begin position="11"/>
        <end position="80"/>
    </location>
</feature>
<keyword evidence="2" id="KW-0663">Pyridoxal phosphate</keyword>
<evidence type="ECO:0000256" key="1">
    <source>
        <dbReference type="ARBA" id="ARBA00005384"/>
    </source>
</evidence>
<dbReference type="EC" id="2.6.1.39" evidence="7"/>
<dbReference type="SUPFAM" id="SSF53383">
    <property type="entry name" value="PLP-dependent transferases"/>
    <property type="match status" value="1"/>
</dbReference>
<dbReference type="PANTHER" id="PTHR46577">
    <property type="entry name" value="HTH-TYPE TRANSCRIPTIONAL REGULATORY PROTEIN GABR"/>
    <property type="match status" value="1"/>
</dbReference>
<keyword evidence="7" id="KW-0808">Transferase</keyword>
<keyword evidence="3" id="KW-0805">Transcription regulation</keyword>
<dbReference type="InterPro" id="IPR036390">
    <property type="entry name" value="WH_DNA-bd_sf"/>
</dbReference>
<comment type="similarity">
    <text evidence="1">In the C-terminal section; belongs to the class-I pyridoxal-phosphate-dependent aminotransferase family.</text>
</comment>
<dbReference type="RefSeq" id="WP_069305975.1">
    <property type="nucleotide sequence ID" value="NZ_MCRJ01000014.1"/>
</dbReference>
<dbReference type="AlphaFoldDB" id="A0A1E3H616"/>
<dbReference type="Gene3D" id="3.90.1150.10">
    <property type="entry name" value="Aspartate Aminotransferase, domain 1"/>
    <property type="match status" value="1"/>
</dbReference>
<comment type="caution">
    <text evidence="7">The sequence shown here is derived from an EMBL/GenBank/DDBJ whole genome shotgun (WGS) entry which is preliminary data.</text>
</comment>
<dbReference type="InterPro" id="IPR000524">
    <property type="entry name" value="Tscrpt_reg_HTH_GntR"/>
</dbReference>
<dbReference type="CDD" id="cd00609">
    <property type="entry name" value="AAT_like"/>
    <property type="match status" value="1"/>
</dbReference>
<keyword evidence="4" id="KW-0238">DNA-binding</keyword>
<evidence type="ECO:0000256" key="5">
    <source>
        <dbReference type="ARBA" id="ARBA00023163"/>
    </source>
</evidence>
<dbReference type="InterPro" id="IPR004839">
    <property type="entry name" value="Aminotransferase_I/II_large"/>
</dbReference>
<keyword evidence="5" id="KW-0804">Transcription</keyword>
<dbReference type="SMART" id="SM00345">
    <property type="entry name" value="HTH_GNTR"/>
    <property type="match status" value="1"/>
</dbReference>
<organism evidence="7 8">
    <name type="scientific">Methylobrevis pamukkalensis</name>
    <dbReference type="NCBI Taxonomy" id="1439726"/>
    <lineage>
        <taxon>Bacteria</taxon>
        <taxon>Pseudomonadati</taxon>
        <taxon>Pseudomonadota</taxon>
        <taxon>Alphaproteobacteria</taxon>
        <taxon>Hyphomicrobiales</taxon>
        <taxon>Pleomorphomonadaceae</taxon>
        <taxon>Methylobrevis</taxon>
    </lineage>
</organism>
<dbReference type="InterPro" id="IPR015422">
    <property type="entry name" value="PyrdxlP-dep_Trfase_small"/>
</dbReference>
<dbReference type="OrthoDB" id="9794015at2"/>
<dbReference type="Gene3D" id="3.40.640.10">
    <property type="entry name" value="Type I PLP-dependent aspartate aminotransferase-like (Major domain)"/>
    <property type="match status" value="1"/>
</dbReference>
<dbReference type="Pfam" id="PF00155">
    <property type="entry name" value="Aminotran_1_2"/>
    <property type="match status" value="1"/>
</dbReference>
<gene>
    <name evidence="7" type="primary">lysN</name>
    <name evidence="7" type="ORF">A6302_00921</name>
</gene>
<sequence length="453" mass="47202">MWQPRIRTGAPSKFMGLVEAIEEDIETGLLGPGQRMPAQRSVASVLGIDLTTVTRAYTEARIRGVLSARPGRGGTWVAAGAESTTHRLLTHPVDLGMNIPPQPFRADIGGRLGRAVVDVLRGESAFLQYGPSEGTLADRHAGAAFLLPAGEPDADRIVVSAGAQAALMATLHLLACSGDRVAAGTVAYPGLADAARQVGARPVGLAVDDEGIDPDAFAAACRTAAPKLLYLVPTMDNPTTATMPIERRQAIIAIARRHGVMLVEDDPYRRLDPDAPAALAALAPDITVHIATLSKIATPALRIAYLVAPSLEQALDLGHILRATTLMASPLTAAVASRWIADGTLQRITAEIAEECAARQAIAARLLAGLDVAAHPCGPHLWLRLPAPWRADAFTASAARSGVAVVPAAHFAVDAAAPQAVRISLGAATDRRVLAAGLKFLAELAESPKRAGS</sequence>
<evidence type="ECO:0000313" key="7">
    <source>
        <dbReference type="EMBL" id="ODN71778.1"/>
    </source>
</evidence>
<name>A0A1E3H616_9HYPH</name>
<dbReference type="SUPFAM" id="SSF46785">
    <property type="entry name" value="Winged helix' DNA-binding domain"/>
    <property type="match status" value="1"/>
</dbReference>
<dbReference type="GO" id="GO:0003700">
    <property type="term" value="F:DNA-binding transcription factor activity"/>
    <property type="evidence" value="ECO:0007669"/>
    <property type="project" value="InterPro"/>
</dbReference>
<evidence type="ECO:0000256" key="2">
    <source>
        <dbReference type="ARBA" id="ARBA00022898"/>
    </source>
</evidence>
<dbReference type="Proteomes" id="UP000094622">
    <property type="component" value="Unassembled WGS sequence"/>
</dbReference>
<dbReference type="EMBL" id="MCRJ01000014">
    <property type="protein sequence ID" value="ODN71778.1"/>
    <property type="molecule type" value="Genomic_DNA"/>
</dbReference>
<dbReference type="PANTHER" id="PTHR46577:SF1">
    <property type="entry name" value="HTH-TYPE TRANSCRIPTIONAL REGULATORY PROTEIN GABR"/>
    <property type="match status" value="1"/>
</dbReference>
<evidence type="ECO:0000256" key="3">
    <source>
        <dbReference type="ARBA" id="ARBA00023015"/>
    </source>
</evidence>
<dbReference type="InterPro" id="IPR051446">
    <property type="entry name" value="HTH_trans_reg/aminotransferase"/>
</dbReference>
<dbReference type="InterPro" id="IPR015424">
    <property type="entry name" value="PyrdxlP-dep_Trfase"/>
</dbReference>
<dbReference type="Gene3D" id="1.10.10.10">
    <property type="entry name" value="Winged helix-like DNA-binding domain superfamily/Winged helix DNA-binding domain"/>
    <property type="match status" value="1"/>
</dbReference>
<proteinExistence type="inferred from homology"/>
<dbReference type="GO" id="GO:0047536">
    <property type="term" value="F:2-aminoadipate transaminase activity"/>
    <property type="evidence" value="ECO:0007669"/>
    <property type="project" value="UniProtKB-EC"/>
</dbReference>
<dbReference type="GO" id="GO:0003677">
    <property type="term" value="F:DNA binding"/>
    <property type="evidence" value="ECO:0007669"/>
    <property type="project" value="UniProtKB-KW"/>
</dbReference>
<dbReference type="InterPro" id="IPR015421">
    <property type="entry name" value="PyrdxlP-dep_Trfase_major"/>
</dbReference>
<dbReference type="Pfam" id="PF00392">
    <property type="entry name" value="GntR"/>
    <property type="match status" value="1"/>
</dbReference>
<evidence type="ECO:0000313" key="8">
    <source>
        <dbReference type="Proteomes" id="UP000094622"/>
    </source>
</evidence>
<accession>A0A1E3H616</accession>
<keyword evidence="7" id="KW-0032">Aminotransferase</keyword>
<protein>
    <submittedName>
        <fullName evidence="7">2-aminoadipate transaminase</fullName>
        <ecNumber evidence="7">2.6.1.39</ecNumber>
    </submittedName>
</protein>